<dbReference type="InterPro" id="IPR023395">
    <property type="entry name" value="MCP_dom_sf"/>
</dbReference>
<dbReference type="AlphaFoldDB" id="A0A383W7B7"/>
<dbReference type="GO" id="GO:0016020">
    <property type="term" value="C:membrane"/>
    <property type="evidence" value="ECO:0007669"/>
    <property type="project" value="UniProtKB-SubCell"/>
</dbReference>
<keyword evidence="7" id="KW-0472">Membrane</keyword>
<dbReference type="PANTHER" id="PTHR45667">
    <property type="entry name" value="S-ADENOSYLMETHIONINE MITOCHONDRIAL CARRIER PROTEIN"/>
    <property type="match status" value="1"/>
</dbReference>
<evidence type="ECO:0000256" key="1">
    <source>
        <dbReference type="ARBA" id="ARBA00004141"/>
    </source>
</evidence>
<keyword evidence="3 8" id="KW-0813">Transport</keyword>
<dbReference type="Pfam" id="PF00153">
    <property type="entry name" value="Mito_carr"/>
    <property type="match status" value="3"/>
</dbReference>
<evidence type="ECO:0000256" key="6">
    <source>
        <dbReference type="ARBA" id="ARBA00022989"/>
    </source>
</evidence>
<evidence type="ECO:0000256" key="7">
    <source>
        <dbReference type="ARBA" id="ARBA00023136"/>
    </source>
</evidence>
<dbReference type="InterPro" id="IPR018108">
    <property type="entry name" value="MCP_transmembrane"/>
</dbReference>
<comment type="subcellular location">
    <subcellularLocation>
        <location evidence="1">Membrane</location>
        <topology evidence="1">Multi-pass membrane protein</topology>
    </subcellularLocation>
</comment>
<accession>A0A383W7B7</accession>
<proteinExistence type="inferred from homology"/>
<keyword evidence="10" id="KW-1185">Reference proteome</keyword>
<name>A0A383W7B7_TETOB</name>
<gene>
    <name evidence="9" type="ORF">BQ4739_LOCUS13446</name>
</gene>
<evidence type="ECO:0000256" key="8">
    <source>
        <dbReference type="RuleBase" id="RU000488"/>
    </source>
</evidence>
<evidence type="ECO:0000256" key="5">
    <source>
        <dbReference type="ARBA" id="ARBA00022737"/>
    </source>
</evidence>
<keyword evidence="5" id="KW-0677">Repeat</keyword>
<dbReference type="PROSITE" id="PS50920">
    <property type="entry name" value="SOLCAR"/>
    <property type="match status" value="3"/>
</dbReference>
<evidence type="ECO:0000256" key="3">
    <source>
        <dbReference type="ARBA" id="ARBA00022448"/>
    </source>
</evidence>
<organism evidence="9 10">
    <name type="scientific">Tetradesmus obliquus</name>
    <name type="common">Green alga</name>
    <name type="synonym">Acutodesmus obliquus</name>
    <dbReference type="NCBI Taxonomy" id="3088"/>
    <lineage>
        <taxon>Eukaryota</taxon>
        <taxon>Viridiplantae</taxon>
        <taxon>Chlorophyta</taxon>
        <taxon>core chlorophytes</taxon>
        <taxon>Chlorophyceae</taxon>
        <taxon>CS clade</taxon>
        <taxon>Sphaeropleales</taxon>
        <taxon>Scenedesmaceae</taxon>
        <taxon>Tetradesmus</taxon>
    </lineage>
</organism>
<sequence length="340" mass="35862">MPAGDTQAPGSTRAMPLFMVASAAETKPSSSSSNVPNWRLVAANLGAGATAGCAVEAALYPIDTIKTRLQAMIGGGGLKALLSSGGGKGLYAGVWGNLAGVAPSSAIFMAVYEPVKHWVYKNSSEEQHWLGPVLAGMAAGAAASLTRVPTEVVKQRLQTREFAGAAAAIRSIVAKEGLRGLYAGYGAFLLRDLPFDAIEFVAYEQLRKAAGRLLQRDPNPVEVSIVGAIAGGFTGIVTTPLDVLKTRLMTQGTSGRYKNLVDATLQIARTEGLGAFMSGWQPRLMWISLGGFVFFPALEAAKKLYSPDGRGMHSTPSDTAFVIEELEAEEESRLKKGKKK</sequence>
<reference evidence="9 10" key="1">
    <citation type="submission" date="2016-10" db="EMBL/GenBank/DDBJ databases">
        <authorList>
            <person name="Cai Z."/>
        </authorList>
    </citation>
    <scope>NUCLEOTIDE SEQUENCE [LARGE SCALE GENOMIC DNA]</scope>
</reference>
<comment type="similarity">
    <text evidence="2 8">Belongs to the mitochondrial carrier (TC 2.A.29) family.</text>
</comment>
<evidence type="ECO:0000256" key="4">
    <source>
        <dbReference type="ARBA" id="ARBA00022692"/>
    </source>
</evidence>
<dbReference type="SUPFAM" id="SSF103506">
    <property type="entry name" value="Mitochondrial carrier"/>
    <property type="match status" value="1"/>
</dbReference>
<evidence type="ECO:0000313" key="9">
    <source>
        <dbReference type="EMBL" id="SZX73341.1"/>
    </source>
</evidence>
<keyword evidence="6" id="KW-1133">Transmembrane helix</keyword>
<dbReference type="Gene3D" id="1.50.40.10">
    <property type="entry name" value="Mitochondrial carrier domain"/>
    <property type="match status" value="2"/>
</dbReference>
<protein>
    <submittedName>
        <fullName evidence="9">Uncharacterized protein</fullName>
    </submittedName>
</protein>
<evidence type="ECO:0000256" key="2">
    <source>
        <dbReference type="ARBA" id="ARBA00006375"/>
    </source>
</evidence>
<dbReference type="EMBL" id="FNXT01001188">
    <property type="protein sequence ID" value="SZX73341.1"/>
    <property type="molecule type" value="Genomic_DNA"/>
</dbReference>
<evidence type="ECO:0000313" key="10">
    <source>
        <dbReference type="Proteomes" id="UP000256970"/>
    </source>
</evidence>
<dbReference type="Proteomes" id="UP000256970">
    <property type="component" value="Unassembled WGS sequence"/>
</dbReference>
<keyword evidence="4 8" id="KW-0812">Transmembrane</keyword>